<protein>
    <submittedName>
        <fullName evidence="3">Alpha-amylase family glycosyl hydrolase</fullName>
    </submittedName>
</protein>
<dbReference type="GO" id="GO:0009313">
    <property type="term" value="P:oligosaccharide catabolic process"/>
    <property type="evidence" value="ECO:0007669"/>
    <property type="project" value="TreeGrafter"/>
</dbReference>
<dbReference type="InterPro" id="IPR013780">
    <property type="entry name" value="Glyco_hydro_b"/>
</dbReference>
<proteinExistence type="predicted"/>
<keyword evidence="4" id="KW-1185">Reference proteome</keyword>
<dbReference type="InterPro" id="IPR006047">
    <property type="entry name" value="GH13_cat_dom"/>
</dbReference>
<dbReference type="PANTHER" id="PTHR10357:SF179">
    <property type="entry name" value="NEUTRAL AND BASIC AMINO ACID TRANSPORT PROTEIN RBAT"/>
    <property type="match status" value="1"/>
</dbReference>
<name>A0AAE3FTY7_9EURY</name>
<dbReference type="Pfam" id="PF00128">
    <property type="entry name" value="Alpha-amylase"/>
    <property type="match status" value="1"/>
</dbReference>
<dbReference type="GO" id="GO:0004556">
    <property type="term" value="F:alpha-amylase activity"/>
    <property type="evidence" value="ECO:0007669"/>
    <property type="project" value="TreeGrafter"/>
</dbReference>
<comment type="caution">
    <text evidence="3">The sequence shown here is derived from an EMBL/GenBank/DDBJ whole genome shotgun (WGS) entry which is preliminary data.</text>
</comment>
<evidence type="ECO:0000256" key="1">
    <source>
        <dbReference type="SAM" id="MobiDB-lite"/>
    </source>
</evidence>
<reference evidence="3" key="2">
    <citation type="submission" date="2022-02" db="EMBL/GenBank/DDBJ databases">
        <authorList>
            <person name="Elcheninov A.G."/>
            <person name="Sorokin D.Y."/>
            <person name="Kublanov I.V."/>
        </authorList>
    </citation>
    <scope>NUCLEOTIDE SEQUENCE</scope>
    <source>
        <strain evidence="3">AArc-St2</strain>
    </source>
</reference>
<dbReference type="Gene3D" id="2.60.40.1180">
    <property type="entry name" value="Golgi alpha-mannosidase II"/>
    <property type="match status" value="1"/>
</dbReference>
<gene>
    <name evidence="3" type="ORF">AArcSt2_01450</name>
</gene>
<evidence type="ECO:0000259" key="2">
    <source>
        <dbReference type="SMART" id="SM00642"/>
    </source>
</evidence>
<accession>A0AAE3FTY7</accession>
<dbReference type="SUPFAM" id="SSF51011">
    <property type="entry name" value="Glycosyl hydrolase domain"/>
    <property type="match status" value="1"/>
</dbReference>
<dbReference type="EMBL" id="JAKRVX010000001">
    <property type="protein sequence ID" value="MCL9815602.1"/>
    <property type="molecule type" value="Genomic_DNA"/>
</dbReference>
<dbReference type="AlphaFoldDB" id="A0AAE3FTY7"/>
<dbReference type="RefSeq" id="WP_250582442.1">
    <property type="nucleotide sequence ID" value="NZ_JAKRVX010000001.1"/>
</dbReference>
<feature type="domain" description="Glycosyl hydrolase family 13 catalytic" evidence="2">
    <location>
        <begin position="278"/>
        <end position="601"/>
    </location>
</feature>
<dbReference type="InterPro" id="IPR017853">
    <property type="entry name" value="GH"/>
</dbReference>
<sequence>MHHPGPPRFTTVGRSIELAPRDPDPTATYRWRLESAPSNSTVALEDGPVIHFSPDTTGTYLLTLAGPNGTHTQTVRVFEDDRQLTTVHCDTDEFQLPATDIDSVSAIGAFNDHFVGADRPARTEDAYVLECMLAPGEHTVSFCPNDDLSQQVRKTVTVPGPGRPRISLSGAVTGDSITVTATPTAPYDSKHDDESLSVEWFSDDRKTVAADILKQTSRTVEIKTAELSSEPFRLHAVAVGERHSVADTIVISVTDSGAIDIDRPNEPPTWARSPTVYEIFVRSFAGETLQTTFREIERRVAYLESLNIDMLWLTPVLESPTRHGYHITDFFTTASDLGTRAAFESLVDRCHDAGIKVVFDLVINHSSRDHPAFQLYSAGVDSYSDYYRRMPAAWDTTGVSWAGEDSPEFYFTWQRIPNLNYDSLAVRQWMLDVVDEWATVVDGFRCDVAWGVSHGFWKEVRDRVPDNFLLLDETIPRDPFYHENEFHMHYDTTLYDTLLAVGSRERPATAIFDALANSRWQGFPDDSVHLRYVENHDEDRYIAECGEQALRAAVGTIFTLPGAPMIYYGQERGMTAYRGPMKWHDGDAELTQFHRRLTTLRSDHPALASGELTQISPTVHSGEPAAVIAYTRSDETESYVVVCNFATDTATVTLPVAVDTTDLVAETAVEDGDAIAVDDIVILEQASSN</sequence>
<keyword evidence="3" id="KW-0378">Hydrolase</keyword>
<dbReference type="Proteomes" id="UP001203207">
    <property type="component" value="Unassembled WGS sequence"/>
</dbReference>
<evidence type="ECO:0000313" key="3">
    <source>
        <dbReference type="EMBL" id="MCL9815602.1"/>
    </source>
</evidence>
<dbReference type="SMART" id="SM00642">
    <property type="entry name" value="Aamy"/>
    <property type="match status" value="1"/>
</dbReference>
<feature type="region of interest" description="Disordered" evidence="1">
    <location>
        <begin position="1"/>
        <end position="23"/>
    </location>
</feature>
<dbReference type="PANTHER" id="PTHR10357">
    <property type="entry name" value="ALPHA-AMYLASE FAMILY MEMBER"/>
    <property type="match status" value="1"/>
</dbReference>
<reference evidence="3" key="1">
    <citation type="journal article" date="2022" name="Syst. Appl. Microbiol.">
        <title>Natronocalculus amylovorans gen. nov., sp. nov., and Natranaeroarchaeum aerophilus sp. nov., dominant culturable amylolytic natronoarchaea from hypersaline soda lakes in southwestern Siberia.</title>
        <authorList>
            <person name="Sorokin D.Y."/>
            <person name="Elcheninov A.G."/>
            <person name="Khizhniak T.V."/>
            <person name="Koenen M."/>
            <person name="Bale N.J."/>
            <person name="Damste J.S.S."/>
            <person name="Kublanov I.V."/>
        </authorList>
    </citation>
    <scope>NUCLEOTIDE SEQUENCE</scope>
    <source>
        <strain evidence="3">AArc-St2</strain>
    </source>
</reference>
<dbReference type="CDD" id="cd11313">
    <property type="entry name" value="AmyAc_arch_bac_AmyA"/>
    <property type="match status" value="1"/>
</dbReference>
<evidence type="ECO:0000313" key="4">
    <source>
        <dbReference type="Proteomes" id="UP001203207"/>
    </source>
</evidence>
<organism evidence="3 4">
    <name type="scientific">Natronocalculus amylovorans</name>
    <dbReference type="NCBI Taxonomy" id="2917812"/>
    <lineage>
        <taxon>Archaea</taxon>
        <taxon>Methanobacteriati</taxon>
        <taxon>Methanobacteriota</taxon>
        <taxon>Stenosarchaea group</taxon>
        <taxon>Halobacteria</taxon>
        <taxon>Halobacteriales</taxon>
        <taxon>Haloferacaceae</taxon>
        <taxon>Natronocalculus</taxon>
    </lineage>
</organism>
<dbReference type="Gene3D" id="3.20.20.80">
    <property type="entry name" value="Glycosidases"/>
    <property type="match status" value="1"/>
</dbReference>
<dbReference type="SUPFAM" id="SSF51445">
    <property type="entry name" value="(Trans)glycosidases"/>
    <property type="match status" value="1"/>
</dbReference>